<dbReference type="Proteomes" id="UP000607653">
    <property type="component" value="Unassembled WGS sequence"/>
</dbReference>
<proteinExistence type="predicted"/>
<reference evidence="2 3" key="1">
    <citation type="journal article" date="2020" name="Mol. Biol. Evol.">
        <title>Distinct Expression and Methylation Patterns for Genes with Different Fates following a Single Whole-Genome Duplication in Flowering Plants.</title>
        <authorList>
            <person name="Shi T."/>
            <person name="Rahmani R.S."/>
            <person name="Gugger P.F."/>
            <person name="Wang M."/>
            <person name="Li H."/>
            <person name="Zhang Y."/>
            <person name="Li Z."/>
            <person name="Wang Q."/>
            <person name="Van de Peer Y."/>
            <person name="Marchal K."/>
            <person name="Chen J."/>
        </authorList>
    </citation>
    <scope>NUCLEOTIDE SEQUENCE [LARGE SCALE GENOMIC DNA]</scope>
    <source>
        <tissue evidence="2">Leaf</tissue>
    </source>
</reference>
<evidence type="ECO:0000313" key="3">
    <source>
        <dbReference type="Proteomes" id="UP000607653"/>
    </source>
</evidence>
<protein>
    <submittedName>
        <fullName evidence="2">Uncharacterized protein</fullName>
    </submittedName>
</protein>
<dbReference type="EMBL" id="DUZY01000003">
    <property type="protein sequence ID" value="DAD33195.1"/>
    <property type="molecule type" value="Genomic_DNA"/>
</dbReference>
<evidence type="ECO:0000256" key="1">
    <source>
        <dbReference type="SAM" id="MobiDB-lite"/>
    </source>
</evidence>
<organism evidence="2 3">
    <name type="scientific">Nelumbo nucifera</name>
    <name type="common">Sacred lotus</name>
    <dbReference type="NCBI Taxonomy" id="4432"/>
    <lineage>
        <taxon>Eukaryota</taxon>
        <taxon>Viridiplantae</taxon>
        <taxon>Streptophyta</taxon>
        <taxon>Embryophyta</taxon>
        <taxon>Tracheophyta</taxon>
        <taxon>Spermatophyta</taxon>
        <taxon>Magnoliopsida</taxon>
        <taxon>Proteales</taxon>
        <taxon>Nelumbonaceae</taxon>
        <taxon>Nelumbo</taxon>
    </lineage>
</organism>
<comment type="caution">
    <text evidence="2">The sequence shown here is derived from an EMBL/GenBank/DDBJ whole genome shotgun (WGS) entry which is preliminary data.</text>
</comment>
<feature type="compositionally biased region" description="Basic and acidic residues" evidence="1">
    <location>
        <begin position="73"/>
        <end position="84"/>
    </location>
</feature>
<sequence>MICSLLRDHPLFQVKSMICSFSNLINMVGKGTIVTEEEAILMEEVGVEMEMDTEEAEVTGSQRLPKVVGSTSKDGKRRFSSDIH</sequence>
<dbReference type="AlphaFoldDB" id="A0A822YQ90"/>
<evidence type="ECO:0000313" key="2">
    <source>
        <dbReference type="EMBL" id="DAD33195.1"/>
    </source>
</evidence>
<gene>
    <name evidence="2" type="ORF">HUJ06_012046</name>
</gene>
<name>A0A822YQ90_NELNU</name>
<feature type="region of interest" description="Disordered" evidence="1">
    <location>
        <begin position="51"/>
        <end position="84"/>
    </location>
</feature>
<keyword evidence="3" id="KW-1185">Reference proteome</keyword>
<accession>A0A822YQ90</accession>